<evidence type="ECO:0000256" key="1">
    <source>
        <dbReference type="SAM" id="Phobius"/>
    </source>
</evidence>
<dbReference type="Proteomes" id="UP001500368">
    <property type="component" value="Unassembled WGS sequence"/>
</dbReference>
<evidence type="ECO:0008006" key="4">
    <source>
        <dbReference type="Google" id="ProtNLM"/>
    </source>
</evidence>
<feature type="transmembrane region" description="Helical" evidence="1">
    <location>
        <begin position="21"/>
        <end position="43"/>
    </location>
</feature>
<keyword evidence="1" id="KW-0812">Transmembrane</keyword>
<keyword evidence="1" id="KW-0472">Membrane</keyword>
<protein>
    <recommendedName>
        <fullName evidence="4">DUF304 domain-containing protein</fullName>
    </recommendedName>
</protein>
<sequence length="196" mass="21607">MLLKLVDGEQVVVRTRAHHRALLPAVINLLVTIGLMSFLLGYVSRPTQPAFIEHYRHILVFLIWAAGLISLAFGSLKPALVWLNRFTYLTTERVVQKNLIGAAQATVVPLALLSQAELRISSMQGMSGAGDLLLIHGAYGQHQRTRLKDMPDAERFNTLIAEQLTEYRRRAARAAYAAGPQPYAAPGDVYGSAFGR</sequence>
<accession>A0ABP9FYE2</accession>
<comment type="caution">
    <text evidence="2">The sequence shown here is derived from an EMBL/GenBank/DDBJ whole genome shotgun (WGS) entry which is preliminary data.</text>
</comment>
<evidence type="ECO:0000313" key="3">
    <source>
        <dbReference type="Proteomes" id="UP001500368"/>
    </source>
</evidence>
<evidence type="ECO:0000313" key="2">
    <source>
        <dbReference type="EMBL" id="GAA4911477.1"/>
    </source>
</evidence>
<feature type="transmembrane region" description="Helical" evidence="1">
    <location>
        <begin position="55"/>
        <end position="76"/>
    </location>
</feature>
<dbReference type="RefSeq" id="WP_044494018.1">
    <property type="nucleotide sequence ID" value="NZ_BAABLW010000001.1"/>
</dbReference>
<name>A0ABP9FYE2_9MICC</name>
<gene>
    <name evidence="2" type="ORF">GCM10025790_02380</name>
</gene>
<keyword evidence="3" id="KW-1185">Reference proteome</keyword>
<proteinExistence type="predicted"/>
<dbReference type="EMBL" id="BAABLW010000001">
    <property type="protein sequence ID" value="GAA4911477.1"/>
    <property type="molecule type" value="Genomic_DNA"/>
</dbReference>
<reference evidence="3" key="1">
    <citation type="journal article" date="2019" name="Int. J. Syst. Evol. Microbiol.">
        <title>The Global Catalogue of Microorganisms (GCM) 10K type strain sequencing project: providing services to taxonomists for standard genome sequencing and annotation.</title>
        <authorList>
            <consortium name="The Broad Institute Genomics Platform"/>
            <consortium name="The Broad Institute Genome Sequencing Center for Infectious Disease"/>
            <person name="Wu L."/>
            <person name="Ma J."/>
        </authorList>
    </citation>
    <scope>NUCLEOTIDE SEQUENCE [LARGE SCALE GENOMIC DNA]</scope>
    <source>
        <strain evidence="3">JCM 19129</strain>
    </source>
</reference>
<keyword evidence="1" id="KW-1133">Transmembrane helix</keyword>
<organism evidence="2 3">
    <name type="scientific">Nesterenkonia rhizosphaerae</name>
    <dbReference type="NCBI Taxonomy" id="1348272"/>
    <lineage>
        <taxon>Bacteria</taxon>
        <taxon>Bacillati</taxon>
        <taxon>Actinomycetota</taxon>
        <taxon>Actinomycetes</taxon>
        <taxon>Micrococcales</taxon>
        <taxon>Micrococcaceae</taxon>
        <taxon>Nesterenkonia</taxon>
    </lineage>
</organism>